<feature type="domain" description="Serine/threonine specific protein phosphatases" evidence="1">
    <location>
        <begin position="17"/>
        <end position="232"/>
    </location>
</feature>
<dbReference type="AlphaFoldDB" id="A0A811ZVX1"/>
<dbReference type="InterPro" id="IPR006186">
    <property type="entry name" value="Ser/Thr-sp_prot-phosphatase"/>
</dbReference>
<evidence type="ECO:0000313" key="3">
    <source>
        <dbReference type="Proteomes" id="UP000645828"/>
    </source>
</evidence>
<reference evidence="2" key="1">
    <citation type="submission" date="2020-12" db="EMBL/GenBank/DDBJ databases">
        <authorList>
            <consortium name="Molecular Ecology Group"/>
        </authorList>
    </citation>
    <scope>NUCLEOTIDE SEQUENCE</scope>
    <source>
        <strain evidence="2">TBG_1078</strain>
    </source>
</reference>
<organism evidence="2 3">
    <name type="scientific">Nyctereutes procyonoides</name>
    <name type="common">Raccoon dog</name>
    <name type="synonym">Canis procyonoides</name>
    <dbReference type="NCBI Taxonomy" id="34880"/>
    <lineage>
        <taxon>Eukaryota</taxon>
        <taxon>Metazoa</taxon>
        <taxon>Chordata</taxon>
        <taxon>Craniata</taxon>
        <taxon>Vertebrata</taxon>
        <taxon>Euteleostomi</taxon>
        <taxon>Mammalia</taxon>
        <taxon>Eutheria</taxon>
        <taxon>Laurasiatheria</taxon>
        <taxon>Carnivora</taxon>
        <taxon>Caniformia</taxon>
        <taxon>Canidae</taxon>
        <taxon>Nyctereutes</taxon>
    </lineage>
</organism>
<dbReference type="SUPFAM" id="SSF56300">
    <property type="entry name" value="Metallo-dependent phosphatases"/>
    <property type="match status" value="1"/>
</dbReference>
<dbReference type="InterPro" id="IPR029052">
    <property type="entry name" value="Metallo-depent_PP-like"/>
</dbReference>
<dbReference type="EMBL" id="CAJHUB010000780">
    <property type="protein sequence ID" value="CAD7693349.1"/>
    <property type="molecule type" value="Genomic_DNA"/>
</dbReference>
<accession>A0A811ZVX1</accession>
<keyword evidence="3" id="KW-1185">Reference proteome</keyword>
<dbReference type="GO" id="GO:0097720">
    <property type="term" value="P:calcineurin-mediated signaling"/>
    <property type="evidence" value="ECO:0007669"/>
    <property type="project" value="InterPro"/>
</dbReference>
<evidence type="ECO:0000313" key="2">
    <source>
        <dbReference type="EMBL" id="CAD7693349.1"/>
    </source>
</evidence>
<dbReference type="GO" id="GO:0033192">
    <property type="term" value="F:calmodulin-dependent protein phosphatase activity"/>
    <property type="evidence" value="ECO:0007669"/>
    <property type="project" value="InterPro"/>
</dbReference>
<gene>
    <name evidence="2" type="ORF">NYPRO_LOCUS26141</name>
</gene>
<dbReference type="SMART" id="SM00156">
    <property type="entry name" value="PP2Ac"/>
    <property type="match status" value="1"/>
</dbReference>
<evidence type="ECO:0000259" key="1">
    <source>
        <dbReference type="SMART" id="SM00156"/>
    </source>
</evidence>
<protein>
    <submittedName>
        <fullName evidence="2">(raccoon dog) hypothetical protein</fullName>
    </submittedName>
</protein>
<dbReference type="InterPro" id="IPR004843">
    <property type="entry name" value="Calcineurin-like_PHP"/>
</dbReference>
<dbReference type="Gene3D" id="3.60.21.10">
    <property type="match status" value="2"/>
</dbReference>
<name>A0A811ZVX1_NYCPR</name>
<dbReference type="Proteomes" id="UP000645828">
    <property type="component" value="Unassembled WGS sequence"/>
</dbReference>
<comment type="caution">
    <text evidence="2">The sequence shown here is derived from an EMBL/GenBank/DDBJ whole genome shotgun (WGS) entry which is preliminary data.</text>
</comment>
<dbReference type="Pfam" id="PF00149">
    <property type="entry name" value="Metallophos"/>
    <property type="match status" value="1"/>
</dbReference>
<sequence length="337" mass="38997">MSGRNLHLSTTKHVIKGNWKIALKIMNDGTAILRQEKTMIELKAPITLFEVGGSPSNTHYLFLGDHVGRSYFSIECEIMKSRRHLTDYFTFKLEYQIKYSKEQFLCVHGGMSPEITSLDDIKKLDRFKESPGFGPVCDLLWSDPSEDYGNEKALEHYTHNTVQGCSHFYSYPAAREFLLNNTLLSIIRACFPSLITIFSASNYLDVYNNKVCFLDLSLPFFLCSFVWFKEKQAPCREPEVGLNPGSWDHYQKDKEKKKIKSVGKEMERRWAAWVYNTVIQQFYTLLSAHLPSGTITIKRDEILSFAMTFHKIVKYPSPKMKEKSNLAVCSRQYIQEL</sequence>
<dbReference type="PANTHER" id="PTHR45673">
    <property type="entry name" value="SERINE/THREONINE-PROTEIN PHOSPHATASE 2B CATALYTIC SUBUNIT 1-RELATED"/>
    <property type="match status" value="1"/>
</dbReference>
<dbReference type="InterPro" id="IPR043360">
    <property type="entry name" value="PP2B"/>
</dbReference>
<proteinExistence type="predicted"/>
<dbReference type="PRINTS" id="PR00114">
    <property type="entry name" value="STPHPHTASE"/>
</dbReference>